<dbReference type="EMBL" id="QGQD01000105">
    <property type="protein sequence ID" value="TLC98055.1"/>
    <property type="molecule type" value="Genomic_DNA"/>
</dbReference>
<sequence length="214" mass="24410">MMQSPLFKGIEENDLNELMKCLNAKESAYEKNEFIFRAGDRASSIGVILSGAVYVLKEDFWGNRTILAKLEEGDLFGEAFACREEEKLPVSVMSSAKSRILFVDYRRIITNCPNTCVFHARLIENMIRILAGKNVMLTQKMEHMSKRTTREKILSYLSAQAVRSGSNAFTIPFNRQELADFLCVERSAMSAELGRMRREGLLTCEKSRFVLNKQ</sequence>
<dbReference type="STRING" id="180332.GCA_000797495_00778"/>
<dbReference type="AlphaFoldDB" id="A0A4U8Q8F7"/>
<dbReference type="SUPFAM" id="SSF46785">
    <property type="entry name" value="Winged helix' DNA-binding domain"/>
    <property type="match status" value="1"/>
</dbReference>
<dbReference type="PROSITE" id="PS50042">
    <property type="entry name" value="CNMP_BINDING_3"/>
    <property type="match status" value="1"/>
</dbReference>
<keyword evidence="3" id="KW-0804">Transcription</keyword>
<dbReference type="PANTHER" id="PTHR24567">
    <property type="entry name" value="CRP FAMILY TRANSCRIPTIONAL REGULATORY PROTEIN"/>
    <property type="match status" value="1"/>
</dbReference>
<evidence type="ECO:0000313" key="6">
    <source>
        <dbReference type="EMBL" id="TLC98055.1"/>
    </source>
</evidence>
<evidence type="ECO:0000256" key="3">
    <source>
        <dbReference type="ARBA" id="ARBA00023163"/>
    </source>
</evidence>
<keyword evidence="7" id="KW-1185">Reference proteome</keyword>
<evidence type="ECO:0000313" key="7">
    <source>
        <dbReference type="Proteomes" id="UP000306509"/>
    </source>
</evidence>
<evidence type="ECO:0000259" key="5">
    <source>
        <dbReference type="PROSITE" id="PS51063"/>
    </source>
</evidence>
<dbReference type="GO" id="GO:0003677">
    <property type="term" value="F:DNA binding"/>
    <property type="evidence" value="ECO:0007669"/>
    <property type="project" value="UniProtKB-KW"/>
</dbReference>
<dbReference type="PANTHER" id="PTHR24567:SF58">
    <property type="entry name" value="CYCLIC AMP-BINDING REGULATORY PROTEIN"/>
    <property type="match status" value="1"/>
</dbReference>
<dbReference type="CDD" id="cd00038">
    <property type="entry name" value="CAP_ED"/>
    <property type="match status" value="1"/>
</dbReference>
<dbReference type="RefSeq" id="WP_242881421.1">
    <property type="nucleotide sequence ID" value="NZ_CABMJZ010000043.1"/>
</dbReference>
<keyword evidence="2" id="KW-0238">DNA-binding</keyword>
<dbReference type="PROSITE" id="PS51063">
    <property type="entry name" value="HTH_CRP_2"/>
    <property type="match status" value="1"/>
</dbReference>
<evidence type="ECO:0000256" key="1">
    <source>
        <dbReference type="ARBA" id="ARBA00023015"/>
    </source>
</evidence>
<evidence type="ECO:0000256" key="2">
    <source>
        <dbReference type="ARBA" id="ARBA00023125"/>
    </source>
</evidence>
<proteinExistence type="predicted"/>
<gene>
    <name evidence="6" type="primary">fnr</name>
    <name evidence="6" type="ORF">DSM106044_05116</name>
</gene>
<dbReference type="InterPro" id="IPR050397">
    <property type="entry name" value="Env_Response_Regulators"/>
</dbReference>
<dbReference type="InterPro" id="IPR018490">
    <property type="entry name" value="cNMP-bd_dom_sf"/>
</dbReference>
<dbReference type="Pfam" id="PF00027">
    <property type="entry name" value="cNMP_binding"/>
    <property type="match status" value="1"/>
</dbReference>
<dbReference type="InterPro" id="IPR014710">
    <property type="entry name" value="RmlC-like_jellyroll"/>
</dbReference>
<reference evidence="6 7" key="1">
    <citation type="journal article" date="2019" name="Anaerobe">
        <title>Detection of Robinsoniella peoriensis in multiple bone samples of a trauma patient.</title>
        <authorList>
            <person name="Schrottner P."/>
            <person name="Hartwich K."/>
            <person name="Bunk B."/>
            <person name="Schober I."/>
            <person name="Helbig S."/>
            <person name="Rudolph W.W."/>
            <person name="Gunzer F."/>
        </authorList>
    </citation>
    <scope>NUCLEOTIDE SEQUENCE [LARGE SCALE GENOMIC DNA]</scope>
    <source>
        <strain evidence="6 7">DSM 106044</strain>
    </source>
</reference>
<feature type="domain" description="Cyclic nucleotide-binding" evidence="4">
    <location>
        <begin position="6"/>
        <end position="104"/>
    </location>
</feature>
<dbReference type="InterPro" id="IPR012318">
    <property type="entry name" value="HTH_CRP"/>
</dbReference>
<dbReference type="SUPFAM" id="SSF51206">
    <property type="entry name" value="cAMP-binding domain-like"/>
    <property type="match status" value="1"/>
</dbReference>
<dbReference type="Gene3D" id="2.60.120.10">
    <property type="entry name" value="Jelly Rolls"/>
    <property type="match status" value="1"/>
</dbReference>
<keyword evidence="1" id="KW-0805">Transcription regulation</keyword>
<protein>
    <submittedName>
        <fullName evidence="6">Anaerobic regulatory protein</fullName>
    </submittedName>
</protein>
<name>A0A4U8Q8F7_9FIRM</name>
<dbReference type="SMART" id="SM00100">
    <property type="entry name" value="cNMP"/>
    <property type="match status" value="1"/>
</dbReference>
<evidence type="ECO:0000259" key="4">
    <source>
        <dbReference type="PROSITE" id="PS50042"/>
    </source>
</evidence>
<organism evidence="6 7">
    <name type="scientific">Robinsoniella peoriensis</name>
    <dbReference type="NCBI Taxonomy" id="180332"/>
    <lineage>
        <taxon>Bacteria</taxon>
        <taxon>Bacillati</taxon>
        <taxon>Bacillota</taxon>
        <taxon>Clostridia</taxon>
        <taxon>Lachnospirales</taxon>
        <taxon>Lachnospiraceae</taxon>
        <taxon>Robinsoniella</taxon>
    </lineage>
</organism>
<dbReference type="Pfam" id="PF13545">
    <property type="entry name" value="HTH_Crp_2"/>
    <property type="match status" value="1"/>
</dbReference>
<dbReference type="InterPro" id="IPR036390">
    <property type="entry name" value="WH_DNA-bd_sf"/>
</dbReference>
<feature type="domain" description="HTH crp-type" evidence="5">
    <location>
        <begin position="147"/>
        <end position="214"/>
    </location>
</feature>
<comment type="caution">
    <text evidence="6">The sequence shown here is derived from an EMBL/GenBank/DDBJ whole genome shotgun (WGS) entry which is preliminary data.</text>
</comment>
<dbReference type="Proteomes" id="UP000306509">
    <property type="component" value="Unassembled WGS sequence"/>
</dbReference>
<dbReference type="GO" id="GO:0003700">
    <property type="term" value="F:DNA-binding transcription factor activity"/>
    <property type="evidence" value="ECO:0007669"/>
    <property type="project" value="TreeGrafter"/>
</dbReference>
<dbReference type="GO" id="GO:0005829">
    <property type="term" value="C:cytosol"/>
    <property type="evidence" value="ECO:0007669"/>
    <property type="project" value="TreeGrafter"/>
</dbReference>
<dbReference type="InterPro" id="IPR000595">
    <property type="entry name" value="cNMP-bd_dom"/>
</dbReference>
<accession>A0A4U8Q8F7</accession>